<name>R6R6M9_9FIRM</name>
<evidence type="ECO:0000256" key="1">
    <source>
        <dbReference type="ARBA" id="ARBA00022729"/>
    </source>
</evidence>
<protein>
    <submittedName>
        <fullName evidence="3">ABC transporter substrate-binding protein family 3</fullName>
    </submittedName>
</protein>
<keyword evidence="1" id="KW-0732">Signal</keyword>
<dbReference type="Gene3D" id="3.40.190.10">
    <property type="entry name" value="Periplasmic binding protein-like II"/>
    <property type="match status" value="2"/>
</dbReference>
<comment type="caution">
    <text evidence="3">The sequence shown here is derived from an EMBL/GenBank/DDBJ whole genome shotgun (WGS) entry which is preliminary data.</text>
</comment>
<dbReference type="InterPro" id="IPR001638">
    <property type="entry name" value="Solute-binding_3/MltF_N"/>
</dbReference>
<evidence type="ECO:0000313" key="4">
    <source>
        <dbReference type="Proteomes" id="UP000018142"/>
    </source>
</evidence>
<dbReference type="PANTHER" id="PTHR35936:SF19">
    <property type="entry name" value="AMINO-ACID-BINDING PROTEIN YXEM-RELATED"/>
    <property type="match status" value="1"/>
</dbReference>
<dbReference type="PANTHER" id="PTHR35936">
    <property type="entry name" value="MEMBRANE-BOUND LYTIC MUREIN TRANSGLYCOSYLASE F"/>
    <property type="match status" value="1"/>
</dbReference>
<evidence type="ECO:0000259" key="2">
    <source>
        <dbReference type="SMART" id="SM00062"/>
    </source>
</evidence>
<organism evidence="3 4">
    <name type="scientific">[Eubacterium] siraeum CAG:80</name>
    <dbReference type="NCBI Taxonomy" id="1263080"/>
    <lineage>
        <taxon>Bacteria</taxon>
        <taxon>Bacillati</taxon>
        <taxon>Bacillota</taxon>
        <taxon>Clostridia</taxon>
        <taxon>Eubacteriales</taxon>
        <taxon>Oscillospiraceae</taxon>
        <taxon>Oscillospiraceae incertae sedis</taxon>
    </lineage>
</organism>
<sequence>MNLSEPYMKNAMVFVVKGDSTVAKMDDLKGKKISVQNGSSAQTILENSAIKDDITISPIATNVEALQQLELGVVDVVFLDEVVADYEIKNSGKDYKKLAEGLEEEQYAIAFRKNDQALRDAVQKTLSEMKADGKLGEISTKWFGSDITIVK</sequence>
<reference evidence="3" key="1">
    <citation type="submission" date="2012-11" db="EMBL/GenBank/DDBJ databases">
        <title>Dependencies among metagenomic species, viruses, plasmids and units of genetic variation.</title>
        <authorList>
            <person name="Nielsen H.B."/>
            <person name="Almeida M."/>
            <person name="Juncker A.S."/>
            <person name="Rasmussen S."/>
            <person name="Li J."/>
            <person name="Sunagawa S."/>
            <person name="Plichta D."/>
            <person name="Gautier L."/>
            <person name="Le Chatelier E."/>
            <person name="Peletier E."/>
            <person name="Bonde I."/>
            <person name="Nielsen T."/>
            <person name="Manichanh C."/>
            <person name="Arumugam M."/>
            <person name="Batto J."/>
            <person name="Santos M.B.Q.D."/>
            <person name="Blom N."/>
            <person name="Borruel N."/>
            <person name="Burgdorf K.S."/>
            <person name="Boumezbeur F."/>
            <person name="Casellas F."/>
            <person name="Dore J."/>
            <person name="Guarner F."/>
            <person name="Hansen T."/>
            <person name="Hildebrand F."/>
            <person name="Kaas R.S."/>
            <person name="Kennedy S."/>
            <person name="Kristiansen K."/>
            <person name="Kultima J.R."/>
            <person name="Leonard P."/>
            <person name="Levenez F."/>
            <person name="Lund O."/>
            <person name="Moumen B."/>
            <person name="Le Paslier D."/>
            <person name="Pons N."/>
            <person name="Pedersen O."/>
            <person name="Prifti E."/>
            <person name="Qin J."/>
            <person name="Raes J."/>
            <person name="Tap J."/>
            <person name="Tims S."/>
            <person name="Ussery D.W."/>
            <person name="Yamada T."/>
            <person name="MetaHit consortium"/>
            <person name="Renault P."/>
            <person name="Sicheritz-Ponten T."/>
            <person name="Bork P."/>
            <person name="Wang J."/>
            <person name="Brunak S."/>
            <person name="Ehrlich S.D."/>
        </authorList>
    </citation>
    <scope>NUCLEOTIDE SEQUENCE [LARGE SCALE GENOMIC DNA]</scope>
</reference>
<dbReference type="Proteomes" id="UP000018142">
    <property type="component" value="Unassembled WGS sequence"/>
</dbReference>
<dbReference type="SMART" id="SM00062">
    <property type="entry name" value="PBPb"/>
    <property type="match status" value="1"/>
</dbReference>
<dbReference type="AlphaFoldDB" id="R6R6M9"/>
<gene>
    <name evidence="3" type="ORF">BN788_01220</name>
</gene>
<dbReference type="SUPFAM" id="SSF53850">
    <property type="entry name" value="Periplasmic binding protein-like II"/>
    <property type="match status" value="1"/>
</dbReference>
<accession>R6R6M9</accession>
<proteinExistence type="predicted"/>
<dbReference type="Pfam" id="PF00497">
    <property type="entry name" value="SBP_bac_3"/>
    <property type="match status" value="1"/>
</dbReference>
<evidence type="ECO:0000313" key="3">
    <source>
        <dbReference type="EMBL" id="CDC43560.1"/>
    </source>
</evidence>
<dbReference type="EMBL" id="CBFJ010000018">
    <property type="protein sequence ID" value="CDC43560.1"/>
    <property type="molecule type" value="Genomic_DNA"/>
</dbReference>
<feature type="domain" description="Solute-binding protein family 3/N-terminal" evidence="2">
    <location>
        <begin position="1"/>
        <end position="146"/>
    </location>
</feature>